<accession>A0A8S1D0C7</accession>
<evidence type="ECO:0000256" key="1">
    <source>
        <dbReference type="ARBA" id="ARBA00001400"/>
    </source>
</evidence>
<comment type="catalytic activity">
    <reaction evidence="1 7 9">
        <text>Hydrolyzes single-stranded DNA or mismatched double-stranded DNA and polynucleotides, releasing free uracil.</text>
        <dbReference type="EC" id="3.2.2.27"/>
    </reaction>
</comment>
<dbReference type="NCBIfam" id="NF003592">
    <property type="entry name" value="PRK05254.1-5"/>
    <property type="match status" value="1"/>
</dbReference>
<keyword evidence="7" id="KW-0496">Mitochondrion</keyword>
<reference evidence="11 12" key="1">
    <citation type="submission" date="2020-04" db="EMBL/GenBank/DDBJ databases">
        <authorList>
            <person name="Alioto T."/>
            <person name="Alioto T."/>
            <person name="Gomez Garrido J."/>
        </authorList>
    </citation>
    <scope>NUCLEOTIDE SEQUENCE [LARGE SCALE GENOMIC DNA]</scope>
</reference>
<dbReference type="GO" id="GO:0004844">
    <property type="term" value="F:uracil DNA N-glycosylase activity"/>
    <property type="evidence" value="ECO:0007669"/>
    <property type="project" value="UniProtKB-UniRule"/>
</dbReference>
<dbReference type="SUPFAM" id="SSF52141">
    <property type="entry name" value="Uracil-DNA glycosylase-like"/>
    <property type="match status" value="1"/>
</dbReference>
<dbReference type="InterPro" id="IPR036895">
    <property type="entry name" value="Uracil-DNA_glycosylase-like_sf"/>
</dbReference>
<comment type="function">
    <text evidence="7 9">Excises uracil residues from the DNA which can arise as a result of misincorporation of dUMP residues by DNA polymerase or due to deamination of cytosine.</text>
</comment>
<dbReference type="Pfam" id="PF03167">
    <property type="entry name" value="UDG"/>
    <property type="match status" value="1"/>
</dbReference>
<keyword evidence="4 7" id="KW-0227">DNA damage</keyword>
<dbReference type="NCBIfam" id="TIGR00628">
    <property type="entry name" value="ung"/>
    <property type="match status" value="1"/>
</dbReference>
<evidence type="ECO:0000256" key="8">
    <source>
        <dbReference type="PROSITE-ProRule" id="PRU10072"/>
    </source>
</evidence>
<evidence type="ECO:0000256" key="7">
    <source>
        <dbReference type="HAMAP-Rule" id="MF_03166"/>
    </source>
</evidence>
<evidence type="ECO:0000256" key="6">
    <source>
        <dbReference type="ARBA" id="ARBA00023204"/>
    </source>
</evidence>
<keyword evidence="6 7" id="KW-0234">DNA repair</keyword>
<evidence type="ECO:0000256" key="9">
    <source>
        <dbReference type="RuleBase" id="RU003780"/>
    </source>
</evidence>
<dbReference type="SMART" id="SM00986">
    <property type="entry name" value="UDG"/>
    <property type="match status" value="1"/>
</dbReference>
<dbReference type="PANTHER" id="PTHR11264">
    <property type="entry name" value="URACIL-DNA GLYCOSYLASE"/>
    <property type="match status" value="1"/>
</dbReference>
<keyword evidence="7" id="KW-0539">Nucleus</keyword>
<keyword evidence="5 7" id="KW-0378">Hydrolase</keyword>
<dbReference type="EC" id="3.2.2.27" evidence="3 7"/>
<feature type="active site" description="Proton acceptor" evidence="7 8">
    <location>
        <position position="118"/>
    </location>
</feature>
<dbReference type="NCBIfam" id="NF003591">
    <property type="entry name" value="PRK05254.1-4"/>
    <property type="match status" value="1"/>
</dbReference>
<gene>
    <name evidence="11" type="ORF">CLODIP_2_CD04592</name>
</gene>
<evidence type="ECO:0000313" key="11">
    <source>
        <dbReference type="EMBL" id="CAB3373753.1"/>
    </source>
</evidence>
<dbReference type="Gene3D" id="3.40.470.10">
    <property type="entry name" value="Uracil-DNA glycosylase-like domain"/>
    <property type="match status" value="1"/>
</dbReference>
<dbReference type="PROSITE" id="PS00130">
    <property type="entry name" value="U_DNA_GLYCOSYLASE"/>
    <property type="match status" value="1"/>
</dbReference>
<protein>
    <recommendedName>
        <fullName evidence="3 7">Uracil-DNA glycosylase</fullName>
        <shortName evidence="7">UDG</shortName>
        <ecNumber evidence="3 7">3.2.2.27</ecNumber>
    </recommendedName>
</protein>
<evidence type="ECO:0000313" key="12">
    <source>
        <dbReference type="Proteomes" id="UP000494165"/>
    </source>
</evidence>
<feature type="domain" description="Uracil-DNA glycosylase-like" evidence="10">
    <location>
        <begin position="103"/>
        <end position="264"/>
    </location>
</feature>
<dbReference type="SMART" id="SM00987">
    <property type="entry name" value="UreE_C"/>
    <property type="match status" value="1"/>
</dbReference>
<evidence type="ECO:0000256" key="4">
    <source>
        <dbReference type="ARBA" id="ARBA00022763"/>
    </source>
</evidence>
<evidence type="ECO:0000256" key="5">
    <source>
        <dbReference type="ARBA" id="ARBA00022801"/>
    </source>
</evidence>
<organism evidence="11 12">
    <name type="scientific">Cloeon dipterum</name>
    <dbReference type="NCBI Taxonomy" id="197152"/>
    <lineage>
        <taxon>Eukaryota</taxon>
        <taxon>Metazoa</taxon>
        <taxon>Ecdysozoa</taxon>
        <taxon>Arthropoda</taxon>
        <taxon>Hexapoda</taxon>
        <taxon>Insecta</taxon>
        <taxon>Pterygota</taxon>
        <taxon>Palaeoptera</taxon>
        <taxon>Ephemeroptera</taxon>
        <taxon>Pisciforma</taxon>
        <taxon>Baetidae</taxon>
        <taxon>Cloeon</taxon>
    </lineage>
</organism>
<keyword evidence="12" id="KW-1185">Reference proteome</keyword>
<dbReference type="GO" id="GO:0005634">
    <property type="term" value="C:nucleus"/>
    <property type="evidence" value="ECO:0007669"/>
    <property type="project" value="UniProtKB-SubCell"/>
</dbReference>
<dbReference type="InterPro" id="IPR002043">
    <property type="entry name" value="UDG_fam1"/>
</dbReference>
<evidence type="ECO:0000259" key="10">
    <source>
        <dbReference type="SMART" id="SM00986"/>
    </source>
</evidence>
<dbReference type="NCBIfam" id="NF003588">
    <property type="entry name" value="PRK05254.1-1"/>
    <property type="match status" value="1"/>
</dbReference>
<proteinExistence type="inferred from homology"/>
<dbReference type="InterPro" id="IPR018085">
    <property type="entry name" value="Ura-DNA_Glyclase_AS"/>
</dbReference>
<evidence type="ECO:0000256" key="2">
    <source>
        <dbReference type="ARBA" id="ARBA00008184"/>
    </source>
</evidence>
<dbReference type="InterPro" id="IPR005122">
    <property type="entry name" value="Uracil-DNA_glycosylase-like"/>
</dbReference>
<comment type="subcellular location">
    <subcellularLocation>
        <location evidence="7">Mitochondrion</location>
    </subcellularLocation>
    <subcellularLocation>
        <location evidence="7">Nucleus</location>
    </subcellularLocation>
</comment>
<dbReference type="EMBL" id="CADEPI010000089">
    <property type="protein sequence ID" value="CAB3373753.1"/>
    <property type="molecule type" value="Genomic_DNA"/>
</dbReference>
<dbReference type="GO" id="GO:0097510">
    <property type="term" value="P:base-excision repair, AP site formation via deaminated base removal"/>
    <property type="evidence" value="ECO:0007669"/>
    <property type="project" value="TreeGrafter"/>
</dbReference>
<dbReference type="GO" id="GO:0005739">
    <property type="term" value="C:mitochondrion"/>
    <property type="evidence" value="ECO:0007669"/>
    <property type="project" value="UniProtKB-SubCell"/>
</dbReference>
<name>A0A8S1D0C7_9INSE</name>
<evidence type="ECO:0000256" key="3">
    <source>
        <dbReference type="ARBA" id="ARBA00012030"/>
    </source>
</evidence>
<comment type="caution">
    <text evidence="11">The sequence shown here is derived from an EMBL/GenBank/DDBJ whole genome shotgun (WGS) entry which is preliminary data.</text>
</comment>
<dbReference type="PANTHER" id="PTHR11264:SF0">
    <property type="entry name" value="URACIL-DNA GLYCOSYLASE"/>
    <property type="match status" value="1"/>
</dbReference>
<dbReference type="NCBIfam" id="NF003589">
    <property type="entry name" value="PRK05254.1-2"/>
    <property type="match status" value="1"/>
</dbReference>
<dbReference type="CDD" id="cd10027">
    <property type="entry name" value="UDG-F1-like"/>
    <property type="match status" value="1"/>
</dbReference>
<dbReference type="OrthoDB" id="10031947at2759"/>
<dbReference type="HAMAP" id="MF_00148">
    <property type="entry name" value="UDG"/>
    <property type="match status" value="1"/>
</dbReference>
<comment type="similarity">
    <text evidence="2 7 9">Belongs to the uracil-DNA glycosylase (UDG) superfamily. UNG family.</text>
</comment>
<dbReference type="Proteomes" id="UP000494165">
    <property type="component" value="Unassembled WGS sequence"/>
</dbReference>
<dbReference type="AlphaFoldDB" id="A0A8S1D0C7"/>
<dbReference type="FunFam" id="3.40.470.10:FF:000001">
    <property type="entry name" value="Uracil-DNA glycosylase"/>
    <property type="match status" value="1"/>
</dbReference>
<sequence length="337" mass="37759">MSAKQRSISDFFKTAGAKRLSSDVTENISPSSKKVKVDEDLSKVIEDMCKEHKVLQKSICPSWFSTLQPEFNKPYFAKLSNFVENERKTNKIFPPANEVWSWTCVPFEDTKVVILGQDPYHGERQAHGLCFSVQKGIAPPPSLLNIYKELESDIDGFTRPGHGNLSGWAKQGVLLLNTVLTVKAHNAKSHADQGWETLTDAVIKKISEKLRGVVFLLWGAPAIKKSAFIDKNKHHILTAPHPSPLSAHRGFLGCHHFSKCNELLKKQGALFSKLSLPSVLEQQDKVILQKTVKWDFREAEKRYFGGRKRVGEPQGGVIIFAGDRLETNDDGSRETNP</sequence>